<evidence type="ECO:0000313" key="7">
    <source>
        <dbReference type="EMBL" id="OJG77849.1"/>
    </source>
</evidence>
<feature type="transmembrane region" description="Helical" evidence="6">
    <location>
        <begin position="67"/>
        <end position="86"/>
    </location>
</feature>
<dbReference type="EMBL" id="JXLB01000030">
    <property type="protein sequence ID" value="OJG77849.1"/>
    <property type="molecule type" value="Genomic_DNA"/>
</dbReference>
<comment type="subcellular location">
    <subcellularLocation>
        <location evidence="1">Cell membrane</location>
        <topology evidence="1">Multi-pass membrane protein</topology>
    </subcellularLocation>
</comment>
<sequence length="147" mass="16439">MNVRSVLQMKLFQEFFIVLFFSVLGEGVRSFAHLPIPGSILGILFLFLAFEMRILKPENLGTTGDFLLNNLTILFVPAGVGLLDYFGDIATIWPILLGAVVICSIATMVIAGKTAEWIEKLLQNIHLKQTMSQQQIQKLEGEEQQLD</sequence>
<evidence type="ECO:0000256" key="3">
    <source>
        <dbReference type="ARBA" id="ARBA00022692"/>
    </source>
</evidence>
<evidence type="ECO:0000256" key="4">
    <source>
        <dbReference type="ARBA" id="ARBA00022989"/>
    </source>
</evidence>
<keyword evidence="8" id="KW-1185">Reference proteome</keyword>
<feature type="transmembrane region" description="Helical" evidence="6">
    <location>
        <begin position="35"/>
        <end position="55"/>
    </location>
</feature>
<dbReference type="PANTHER" id="PTHR33931">
    <property type="entry name" value="HOLIN-LIKE PROTEIN CIDA-RELATED"/>
    <property type="match status" value="1"/>
</dbReference>
<dbReference type="Pfam" id="PF03788">
    <property type="entry name" value="LrgA"/>
    <property type="match status" value="1"/>
</dbReference>
<name>A0A1L8WA13_9ENTE</name>
<dbReference type="GO" id="GO:0016787">
    <property type="term" value="F:hydrolase activity"/>
    <property type="evidence" value="ECO:0007669"/>
    <property type="project" value="UniProtKB-KW"/>
</dbReference>
<evidence type="ECO:0000256" key="5">
    <source>
        <dbReference type="ARBA" id="ARBA00023136"/>
    </source>
</evidence>
<dbReference type="Proteomes" id="UP000182152">
    <property type="component" value="Unassembled WGS sequence"/>
</dbReference>
<protein>
    <submittedName>
        <fullName evidence="7">Murein hydrolase exporter</fullName>
    </submittedName>
</protein>
<proteinExistence type="predicted"/>
<dbReference type="STRING" id="150033.RV14_GL001483"/>
<evidence type="ECO:0000313" key="8">
    <source>
        <dbReference type="Proteomes" id="UP000182152"/>
    </source>
</evidence>
<dbReference type="PANTHER" id="PTHR33931:SF2">
    <property type="entry name" value="HOLIN-LIKE PROTEIN CIDA"/>
    <property type="match status" value="1"/>
</dbReference>
<keyword evidence="5 6" id="KW-0472">Membrane</keyword>
<keyword evidence="4 6" id="KW-1133">Transmembrane helix</keyword>
<dbReference type="AlphaFoldDB" id="A0A1L8WA13"/>
<keyword evidence="2" id="KW-1003">Cell membrane</keyword>
<dbReference type="InterPro" id="IPR005538">
    <property type="entry name" value="LrgA/CidA"/>
</dbReference>
<reference evidence="7 8" key="1">
    <citation type="submission" date="2014-12" db="EMBL/GenBank/DDBJ databases">
        <title>Draft genome sequences of 29 type strains of Enterococci.</title>
        <authorList>
            <person name="Zhong Z."/>
            <person name="Sun Z."/>
            <person name="Liu W."/>
            <person name="Zhang W."/>
            <person name="Zhang H."/>
        </authorList>
    </citation>
    <scope>NUCLEOTIDE SEQUENCE [LARGE SCALE GENOMIC DNA]</scope>
    <source>
        <strain evidence="7 8">DSM 15687</strain>
    </source>
</reference>
<dbReference type="GO" id="GO:0005886">
    <property type="term" value="C:plasma membrane"/>
    <property type="evidence" value="ECO:0007669"/>
    <property type="project" value="UniProtKB-SubCell"/>
</dbReference>
<keyword evidence="7" id="KW-0378">Hydrolase</keyword>
<accession>A0A1L8WA13</accession>
<comment type="caution">
    <text evidence="7">The sequence shown here is derived from an EMBL/GenBank/DDBJ whole genome shotgun (WGS) entry which is preliminary data.</text>
</comment>
<keyword evidence="3 6" id="KW-0812">Transmembrane</keyword>
<evidence type="ECO:0000256" key="6">
    <source>
        <dbReference type="SAM" id="Phobius"/>
    </source>
</evidence>
<organism evidence="7 8">
    <name type="scientific">Enterococcus ratti</name>
    <dbReference type="NCBI Taxonomy" id="150033"/>
    <lineage>
        <taxon>Bacteria</taxon>
        <taxon>Bacillati</taxon>
        <taxon>Bacillota</taxon>
        <taxon>Bacilli</taxon>
        <taxon>Lactobacillales</taxon>
        <taxon>Enterococcaceae</taxon>
        <taxon>Enterococcus</taxon>
    </lineage>
</organism>
<evidence type="ECO:0000256" key="1">
    <source>
        <dbReference type="ARBA" id="ARBA00004651"/>
    </source>
</evidence>
<evidence type="ECO:0000256" key="2">
    <source>
        <dbReference type="ARBA" id="ARBA00022475"/>
    </source>
</evidence>
<gene>
    <name evidence="7" type="ORF">RV14_GL001483</name>
</gene>
<feature type="transmembrane region" description="Helical" evidence="6">
    <location>
        <begin position="92"/>
        <end position="111"/>
    </location>
</feature>